<evidence type="ECO:0000313" key="2">
    <source>
        <dbReference type="EMBL" id="MFD0861039.1"/>
    </source>
</evidence>
<proteinExistence type="predicted"/>
<dbReference type="RefSeq" id="WP_386403303.1">
    <property type="nucleotide sequence ID" value="NZ_JBHTJH010000003.1"/>
</dbReference>
<dbReference type="InterPro" id="IPR005036">
    <property type="entry name" value="CBM21_dom"/>
</dbReference>
<organism evidence="2 3">
    <name type="scientific">Sungkyunkwania multivorans</name>
    <dbReference type="NCBI Taxonomy" id="1173618"/>
    <lineage>
        <taxon>Bacteria</taxon>
        <taxon>Pseudomonadati</taxon>
        <taxon>Bacteroidota</taxon>
        <taxon>Flavobacteriia</taxon>
        <taxon>Flavobacteriales</taxon>
        <taxon>Flavobacteriaceae</taxon>
        <taxon>Sungkyunkwania</taxon>
    </lineage>
</organism>
<dbReference type="Proteomes" id="UP001596978">
    <property type="component" value="Unassembled WGS sequence"/>
</dbReference>
<evidence type="ECO:0000313" key="3">
    <source>
        <dbReference type="Proteomes" id="UP001596978"/>
    </source>
</evidence>
<comment type="caution">
    <text evidence="2">The sequence shown here is derived from an EMBL/GenBank/DDBJ whole genome shotgun (WGS) entry which is preliminary data.</text>
</comment>
<dbReference type="InterPro" id="IPR050782">
    <property type="entry name" value="PP1_regulatory_subunit_3"/>
</dbReference>
<dbReference type="EMBL" id="JBHTJH010000003">
    <property type="protein sequence ID" value="MFD0861039.1"/>
    <property type="molecule type" value="Genomic_DNA"/>
</dbReference>
<dbReference type="Gene3D" id="2.60.40.2440">
    <property type="entry name" value="Carbohydrate binding type-21 domain"/>
    <property type="match status" value="1"/>
</dbReference>
<reference evidence="3" key="1">
    <citation type="journal article" date="2019" name="Int. J. Syst. Evol. Microbiol.">
        <title>The Global Catalogue of Microorganisms (GCM) 10K type strain sequencing project: providing services to taxonomists for standard genome sequencing and annotation.</title>
        <authorList>
            <consortium name="The Broad Institute Genomics Platform"/>
            <consortium name="The Broad Institute Genome Sequencing Center for Infectious Disease"/>
            <person name="Wu L."/>
            <person name="Ma J."/>
        </authorList>
    </citation>
    <scope>NUCLEOTIDE SEQUENCE [LARGE SCALE GENOMIC DNA]</scope>
    <source>
        <strain evidence="3">CCUG 62952</strain>
    </source>
</reference>
<dbReference type="InterPro" id="IPR038175">
    <property type="entry name" value="CBM21_dom_sf"/>
</dbReference>
<dbReference type="PANTHER" id="PTHR12307:SF36">
    <property type="entry name" value="GLYCOGEN-BINDING SUBUNIT 76A"/>
    <property type="match status" value="1"/>
</dbReference>
<evidence type="ECO:0000259" key="1">
    <source>
        <dbReference type="PROSITE" id="PS51159"/>
    </source>
</evidence>
<protein>
    <recommendedName>
        <fullName evidence="1">CBM21 domain-containing protein</fullName>
    </recommendedName>
</protein>
<dbReference type="PANTHER" id="PTHR12307">
    <property type="entry name" value="PROTEIN PHOSPHATASE 1 REGULATORY SUBUNIT"/>
    <property type="match status" value="1"/>
</dbReference>
<gene>
    <name evidence="2" type="ORF">ACFQ1M_02365</name>
</gene>
<feature type="domain" description="CBM21" evidence="1">
    <location>
        <begin position="4"/>
        <end position="125"/>
    </location>
</feature>
<sequence length="128" mass="15113">MTNNSGTFLNGIEVSYRTEDARITRHAVDFNVDVQNLSLEKSVKIVYTLDDWATVKEFELDFQQYYRVGYYNYLYSPNAFDVERWSGRLRYDTTNDPREIEFAVAYTVNGTTYWDSNYGQNYKLVGLF</sequence>
<keyword evidence="3" id="KW-1185">Reference proteome</keyword>
<dbReference type="Pfam" id="PF03370">
    <property type="entry name" value="CBM_21"/>
    <property type="match status" value="1"/>
</dbReference>
<dbReference type="PROSITE" id="PS51159">
    <property type="entry name" value="CBM21"/>
    <property type="match status" value="1"/>
</dbReference>
<name>A0ABW3CUS3_9FLAO</name>
<accession>A0ABW3CUS3</accession>